<dbReference type="InterPro" id="IPR000531">
    <property type="entry name" value="Beta-barrel_TonB"/>
</dbReference>
<proteinExistence type="inferred from homology"/>
<evidence type="ECO:0000256" key="9">
    <source>
        <dbReference type="RuleBase" id="RU003357"/>
    </source>
</evidence>
<dbReference type="Gene3D" id="2.40.170.20">
    <property type="entry name" value="TonB-dependent receptor, beta-barrel domain"/>
    <property type="match status" value="1"/>
</dbReference>
<keyword evidence="5 9" id="KW-0798">TonB box</keyword>
<keyword evidence="2 8" id="KW-0813">Transport</keyword>
<keyword evidence="13" id="KW-1185">Reference proteome</keyword>
<dbReference type="Pfam" id="PF00593">
    <property type="entry name" value="TonB_dep_Rec_b-barrel"/>
    <property type="match status" value="1"/>
</dbReference>
<dbReference type="PANTHER" id="PTHR30069">
    <property type="entry name" value="TONB-DEPENDENT OUTER MEMBRANE RECEPTOR"/>
    <property type="match status" value="1"/>
</dbReference>
<keyword evidence="3 8" id="KW-1134">Transmembrane beta strand</keyword>
<evidence type="ECO:0000259" key="11">
    <source>
        <dbReference type="Pfam" id="PF07715"/>
    </source>
</evidence>
<evidence type="ECO:0000256" key="4">
    <source>
        <dbReference type="ARBA" id="ARBA00022692"/>
    </source>
</evidence>
<evidence type="ECO:0000256" key="5">
    <source>
        <dbReference type="ARBA" id="ARBA00023077"/>
    </source>
</evidence>
<evidence type="ECO:0000259" key="10">
    <source>
        <dbReference type="Pfam" id="PF00593"/>
    </source>
</evidence>
<name>A0ABY7TMV4_9SPHN</name>
<feature type="domain" description="TonB-dependent receptor plug" evidence="11">
    <location>
        <begin position="70"/>
        <end position="181"/>
    </location>
</feature>
<protein>
    <submittedName>
        <fullName evidence="12">TonB-dependent receptor</fullName>
    </submittedName>
</protein>
<dbReference type="Proteomes" id="UP001220395">
    <property type="component" value="Chromosome"/>
</dbReference>
<organism evidence="12 13">
    <name type="scientific">Sphingomonas naphthae</name>
    <dbReference type="NCBI Taxonomy" id="1813468"/>
    <lineage>
        <taxon>Bacteria</taxon>
        <taxon>Pseudomonadati</taxon>
        <taxon>Pseudomonadota</taxon>
        <taxon>Alphaproteobacteria</taxon>
        <taxon>Sphingomonadales</taxon>
        <taxon>Sphingomonadaceae</taxon>
        <taxon>Sphingomonas</taxon>
    </lineage>
</organism>
<dbReference type="InterPro" id="IPR039426">
    <property type="entry name" value="TonB-dep_rcpt-like"/>
</dbReference>
<evidence type="ECO:0000256" key="1">
    <source>
        <dbReference type="ARBA" id="ARBA00004571"/>
    </source>
</evidence>
<dbReference type="InterPro" id="IPR037066">
    <property type="entry name" value="Plug_dom_sf"/>
</dbReference>
<feature type="domain" description="TonB-dependent receptor-like beta-barrel" evidence="10">
    <location>
        <begin position="273"/>
        <end position="686"/>
    </location>
</feature>
<keyword evidence="4 8" id="KW-0812">Transmembrane</keyword>
<evidence type="ECO:0000256" key="2">
    <source>
        <dbReference type="ARBA" id="ARBA00022448"/>
    </source>
</evidence>
<evidence type="ECO:0000256" key="3">
    <source>
        <dbReference type="ARBA" id="ARBA00022452"/>
    </source>
</evidence>
<dbReference type="InterPro" id="IPR036942">
    <property type="entry name" value="Beta-barrel_TonB_sf"/>
</dbReference>
<dbReference type="EMBL" id="CP117411">
    <property type="protein sequence ID" value="WCT74557.1"/>
    <property type="molecule type" value="Genomic_DNA"/>
</dbReference>
<reference evidence="12 13" key="1">
    <citation type="submission" date="2023-02" db="EMBL/GenBank/DDBJ databases">
        <title>Genome sequence of Sphingomonas naphthae.</title>
        <authorList>
            <person name="Kim S."/>
            <person name="Heo J."/>
            <person name="Kwon S.-W."/>
        </authorList>
    </citation>
    <scope>NUCLEOTIDE SEQUENCE [LARGE SCALE GENOMIC DNA]</scope>
    <source>
        <strain evidence="12 13">KACC 18716</strain>
    </source>
</reference>
<gene>
    <name evidence="12" type="ORF">PQ455_04830</name>
</gene>
<keyword evidence="12" id="KW-0675">Receptor</keyword>
<dbReference type="SUPFAM" id="SSF56935">
    <property type="entry name" value="Porins"/>
    <property type="match status" value="1"/>
</dbReference>
<evidence type="ECO:0000313" key="13">
    <source>
        <dbReference type="Proteomes" id="UP001220395"/>
    </source>
</evidence>
<dbReference type="PANTHER" id="PTHR30069:SF37">
    <property type="entry name" value="FERRIC VIBRIOBACTIN RECEPTOR VIUA"/>
    <property type="match status" value="1"/>
</dbReference>
<comment type="subcellular location">
    <subcellularLocation>
        <location evidence="1 8">Cell outer membrane</location>
        <topology evidence="1 8">Multi-pass membrane protein</topology>
    </subcellularLocation>
</comment>
<sequence length="718" mass="75116">MFAFRPRFAALPANTPPTGAKYWAVGCELRDLTRIAALLLLGVALPTVAHAQDTAEIVVTGRGLAASAGEAAYDVSTIGRDRLDQSASGRLETVLQSVAGFAQFRRSDSRSAHPTSQGATLRGLGGNASSRALVVLDGVPQVDPFGGWVNWQAFDPQRLSEVRVTRGGGSGANGPGALAGTIDISSAGPTELAPVWGGIAYGSRDAIDANAGISTTVGGGFASLSASYGRGDGFIPIVEARRGTADQPAAYRQGSVAARAVFPIGPDTELQANGVITRDARSRGLPFTGNTATGQDASVRLVGRGRWGWEALAYLQVREFQSSYGSLNAARSLATKTLDQYSVPATGIGGKIELRPPVGTGIELRLGADGRRTTGATKERYTFVAGLPTRGREAGGETSTFGGFVEATIFPVEALTLTAGGRIDRWRIADGYLNERTLATGAPLTALAFADRSGWEPTGRLGAAYKLDGGITLRAAGYRGWRLPTLNELYRPFRAGADATAANAGLKPETVTGVDGGIDWRPLPTVRLGATLFRNVLKDAIGNVTAGVGPGTFPIVGFVAAGGAYRVRQNLDSIRSQGIELEANGSWNRMFAAASFALSDAKVSASGVAAALDGLRPAQTPRTTASLTLGWNDPSALRLDATVRRVARQYEDDQNSRALAAATTLDATASYPLFAGLRLELRAENLTNTLVPATIAADGTIERATPRTLWVGLRFEHF</sequence>
<accession>A0ABY7TMV4</accession>
<comment type="similarity">
    <text evidence="8 9">Belongs to the TonB-dependent receptor family.</text>
</comment>
<dbReference type="InterPro" id="IPR012910">
    <property type="entry name" value="Plug_dom"/>
</dbReference>
<keyword evidence="6 8" id="KW-0472">Membrane</keyword>
<keyword evidence="7 8" id="KW-0998">Cell outer membrane</keyword>
<dbReference type="Pfam" id="PF07715">
    <property type="entry name" value="Plug"/>
    <property type="match status" value="1"/>
</dbReference>
<evidence type="ECO:0000313" key="12">
    <source>
        <dbReference type="EMBL" id="WCT74557.1"/>
    </source>
</evidence>
<evidence type="ECO:0000256" key="8">
    <source>
        <dbReference type="PROSITE-ProRule" id="PRU01360"/>
    </source>
</evidence>
<evidence type="ECO:0000256" key="6">
    <source>
        <dbReference type="ARBA" id="ARBA00023136"/>
    </source>
</evidence>
<dbReference type="Gene3D" id="2.170.130.10">
    <property type="entry name" value="TonB-dependent receptor, plug domain"/>
    <property type="match status" value="1"/>
</dbReference>
<dbReference type="PROSITE" id="PS52016">
    <property type="entry name" value="TONB_DEPENDENT_REC_3"/>
    <property type="match status" value="1"/>
</dbReference>
<dbReference type="RefSeq" id="WP_273689683.1">
    <property type="nucleotide sequence ID" value="NZ_CP117411.1"/>
</dbReference>
<evidence type="ECO:0000256" key="7">
    <source>
        <dbReference type="ARBA" id="ARBA00023237"/>
    </source>
</evidence>